<gene>
    <name evidence="4" type="primary">JMJD2</name>
    <name evidence="4" type="ORF">TSPGSL018_13014</name>
</gene>
<proteinExistence type="predicted"/>
<dbReference type="InterPro" id="IPR003347">
    <property type="entry name" value="JmjC_dom"/>
</dbReference>
<dbReference type="SUPFAM" id="SSF51197">
    <property type="entry name" value="Clavaminate synthase-like"/>
    <property type="match status" value="1"/>
</dbReference>
<dbReference type="PROSITE" id="PS51184">
    <property type="entry name" value="JMJC"/>
    <property type="match status" value="1"/>
</dbReference>
<dbReference type="Gene3D" id="2.60.120.650">
    <property type="entry name" value="Cupin"/>
    <property type="match status" value="1"/>
</dbReference>
<feature type="compositionally biased region" description="Low complexity" evidence="1">
    <location>
        <begin position="603"/>
        <end position="613"/>
    </location>
</feature>
<evidence type="ECO:0000313" key="4">
    <source>
        <dbReference type="EMBL" id="JAC66697.1"/>
    </source>
</evidence>
<dbReference type="GO" id="GO:0010468">
    <property type="term" value="P:regulation of gene expression"/>
    <property type="evidence" value="ECO:0007669"/>
    <property type="project" value="TreeGrafter"/>
</dbReference>
<reference evidence="4" key="1">
    <citation type="submission" date="2014-05" db="EMBL/GenBank/DDBJ databases">
        <title>The transcriptome of the halophilic microalga Tetraselmis sp. GSL018 isolated from the Great Salt Lake, Utah.</title>
        <authorList>
            <person name="Jinkerson R.E."/>
            <person name="D'Adamo S."/>
            <person name="Posewitz M.C."/>
        </authorList>
    </citation>
    <scope>NUCLEOTIDE SEQUENCE</scope>
    <source>
        <strain evidence="4">GSL018</strain>
    </source>
</reference>
<sequence>MPTAVLQCPAYEISREDFRRPFSKFVSEVFHHNPDLAMFKVIPPKGWSPRVEPGLEEWLDQQEIQTPIKQHVFGTRGTYRCILVEQKAMKVKDFRALAESGDHLPPKKAHDDDNLMERSFWSSITINPPIYGADNPMSLFDRKLRFGWNLRNLGDLLQTPGLDSIPGVTTPMVYFGMWKSFFNWHTEDCDLYSTNYLHAGASKIWYCVPPLHRAKFEAMARKEFPELFSNCKGFLRHKDIMFSPTMLRMHNVPYVQTKQNPGEFVVLNCGAYHAGFNLGFNYAEAINFALPDWIPVGRKAVHCSCESMRDRVCIDMRFFCPDLSSSEEHDAQECEQSQSETPAAADYPESAEATSALAGRKRNRPARCPAGGSKRRKPASSVRGDRKHSTPLQPQGKTPEAGRAARARATRGSSLGRRRRRPAASGSASSRLTSAARAAGVPPPAVTSQGGKSARSKLAGRATATSARALGKRSLRSTNPNLPDPKMELDKALSRLRARRGAPRSSDDAAVDPHESSARAGSCDAAAPLAEAAPLPVPLQEPSGGLREEPPAIGPGPIPTAEAAGHPQQLPDAVQAVGPPAGCAGRGSEEPLGGAGDHGGEGAALSGSAAGCSQDCPGGGTGTGDRASGLLLAA</sequence>
<dbReference type="PROSITE" id="PS51183">
    <property type="entry name" value="JMJN"/>
    <property type="match status" value="1"/>
</dbReference>
<accession>A0A061R1C8</accession>
<feature type="region of interest" description="Disordered" evidence="1">
    <location>
        <begin position="535"/>
        <end position="634"/>
    </location>
</feature>
<dbReference type="PANTHER" id="PTHR10694">
    <property type="entry name" value="LYSINE-SPECIFIC DEMETHYLASE"/>
    <property type="match status" value="1"/>
</dbReference>
<feature type="compositionally biased region" description="Low complexity" evidence="1">
    <location>
        <begin position="423"/>
        <end position="440"/>
    </location>
</feature>
<dbReference type="PANTHER" id="PTHR10694:SF7">
    <property type="entry name" value="[HISTONE H3]-TRIMETHYL-L-LYSINE(9) DEMETHYLASE"/>
    <property type="match status" value="1"/>
</dbReference>
<protein>
    <submittedName>
        <fullName evidence="4">Jumonji domain-containing protein 2</fullName>
    </submittedName>
</protein>
<feature type="region of interest" description="Disordered" evidence="1">
    <location>
        <begin position="330"/>
        <end position="523"/>
    </location>
</feature>
<dbReference type="Pfam" id="PF02373">
    <property type="entry name" value="JmjC"/>
    <property type="match status" value="1"/>
</dbReference>
<dbReference type="AlphaFoldDB" id="A0A061R1C8"/>
<dbReference type="SMART" id="SM00558">
    <property type="entry name" value="JmjC"/>
    <property type="match status" value="1"/>
</dbReference>
<dbReference type="GO" id="GO:0000785">
    <property type="term" value="C:chromatin"/>
    <property type="evidence" value="ECO:0007669"/>
    <property type="project" value="TreeGrafter"/>
</dbReference>
<feature type="domain" description="JmjN" evidence="2">
    <location>
        <begin position="8"/>
        <end position="50"/>
    </location>
</feature>
<evidence type="ECO:0000259" key="2">
    <source>
        <dbReference type="PROSITE" id="PS51183"/>
    </source>
</evidence>
<name>A0A061R1C8_9CHLO</name>
<evidence type="ECO:0000259" key="3">
    <source>
        <dbReference type="PROSITE" id="PS51184"/>
    </source>
</evidence>
<dbReference type="InterPro" id="IPR003349">
    <property type="entry name" value="JmjN"/>
</dbReference>
<organism evidence="4">
    <name type="scientific">Tetraselmis sp. GSL018</name>
    <dbReference type="NCBI Taxonomy" id="582737"/>
    <lineage>
        <taxon>Eukaryota</taxon>
        <taxon>Viridiplantae</taxon>
        <taxon>Chlorophyta</taxon>
        <taxon>core chlorophytes</taxon>
        <taxon>Chlorodendrophyceae</taxon>
        <taxon>Chlorodendrales</taxon>
        <taxon>Chlorodendraceae</taxon>
        <taxon>Tetraselmis</taxon>
    </lineage>
</organism>
<feature type="compositionally biased region" description="Basic and acidic residues" evidence="1">
    <location>
        <begin position="505"/>
        <end position="517"/>
    </location>
</feature>
<evidence type="ECO:0000256" key="1">
    <source>
        <dbReference type="SAM" id="MobiDB-lite"/>
    </source>
</evidence>
<dbReference type="GO" id="GO:0051864">
    <property type="term" value="F:histone H3K36 demethylase activity"/>
    <property type="evidence" value="ECO:0007669"/>
    <property type="project" value="TreeGrafter"/>
</dbReference>
<dbReference type="GO" id="GO:0005634">
    <property type="term" value="C:nucleus"/>
    <property type="evidence" value="ECO:0007669"/>
    <property type="project" value="TreeGrafter"/>
</dbReference>
<dbReference type="EMBL" id="GBEZ01019922">
    <property type="protein sequence ID" value="JAC66697.1"/>
    <property type="molecule type" value="Transcribed_RNA"/>
</dbReference>
<feature type="domain" description="JmjC" evidence="3">
    <location>
        <begin position="142"/>
        <end position="305"/>
    </location>
</feature>
<dbReference type="GO" id="GO:0032454">
    <property type="term" value="F:histone H3K9 demethylase activity"/>
    <property type="evidence" value="ECO:0007669"/>
    <property type="project" value="TreeGrafter"/>
</dbReference>